<dbReference type="GO" id="GO:0005634">
    <property type="term" value="C:nucleus"/>
    <property type="evidence" value="ECO:0007669"/>
    <property type="project" value="TreeGrafter"/>
</dbReference>
<dbReference type="VEuPathDB" id="VectorBase:ASTEI20_032347"/>
<feature type="compositionally biased region" description="Low complexity" evidence="3">
    <location>
        <begin position="47"/>
        <end position="63"/>
    </location>
</feature>
<dbReference type="AlphaFoldDB" id="A0A182XXT3"/>
<dbReference type="PANTHER" id="PTHR12269">
    <property type="entry name" value="EUKARYOTIC TRANSLATION INITIATION FACTOR 4E TRANSPORTER"/>
    <property type="match status" value="1"/>
</dbReference>
<proteinExistence type="predicted"/>
<dbReference type="EnsemblMetazoa" id="ASTEI01019-RA">
    <property type="protein sequence ID" value="ASTEI01019-PA"/>
    <property type="gene ID" value="ASTEI01019"/>
</dbReference>
<accession>A0A182XXT3</accession>
<evidence type="ECO:0000313" key="4">
    <source>
        <dbReference type="EnsemblMetazoa" id="ASTEI01019-PA"/>
    </source>
</evidence>
<evidence type="ECO:0000256" key="1">
    <source>
        <dbReference type="ARBA" id="ARBA00004496"/>
    </source>
</evidence>
<name>A0A182XXT3_ANOST</name>
<evidence type="ECO:0000313" key="5">
    <source>
        <dbReference type="Proteomes" id="UP000076408"/>
    </source>
</evidence>
<feature type="region of interest" description="Disordered" evidence="3">
    <location>
        <begin position="15"/>
        <end position="151"/>
    </location>
</feature>
<feature type="compositionally biased region" description="Low complexity" evidence="3">
    <location>
        <begin position="126"/>
        <end position="137"/>
    </location>
</feature>
<protein>
    <submittedName>
        <fullName evidence="4">Uncharacterized protein</fullName>
    </submittedName>
</protein>
<evidence type="ECO:0000256" key="2">
    <source>
        <dbReference type="ARBA" id="ARBA00022490"/>
    </source>
</evidence>
<dbReference type="Proteomes" id="UP000076408">
    <property type="component" value="Unassembled WGS sequence"/>
</dbReference>
<evidence type="ECO:0000256" key="3">
    <source>
        <dbReference type="SAM" id="MobiDB-lite"/>
    </source>
</evidence>
<keyword evidence="2" id="KW-0963">Cytoplasm</keyword>
<keyword evidence="5" id="KW-1185">Reference proteome</keyword>
<reference evidence="4" key="2">
    <citation type="submission" date="2020-05" db="UniProtKB">
        <authorList>
            <consortium name="EnsemblMetazoa"/>
        </authorList>
    </citation>
    <scope>IDENTIFICATION</scope>
    <source>
        <strain evidence="4">Indian</strain>
    </source>
</reference>
<dbReference type="VEuPathDB" id="VectorBase:ASTEI01019"/>
<dbReference type="InterPro" id="IPR018862">
    <property type="entry name" value="eIF4E-T"/>
</dbReference>
<feature type="compositionally biased region" description="Low complexity" evidence="3">
    <location>
        <begin position="74"/>
        <end position="113"/>
    </location>
</feature>
<feature type="compositionally biased region" description="Polar residues" evidence="3">
    <location>
        <begin position="26"/>
        <end position="36"/>
    </location>
</feature>
<dbReference type="STRING" id="30069.A0A182XXT3"/>
<dbReference type="GO" id="GO:0017148">
    <property type="term" value="P:negative regulation of translation"/>
    <property type="evidence" value="ECO:0007669"/>
    <property type="project" value="TreeGrafter"/>
</dbReference>
<sequence>MPLLHTMPQHGLSPMNFAGNMDFPQQPFSNNTNRSGNPILGAHHPIAQAPQPQQQQQQQQPQQHSPNIISPHMQQLLHQQQRHQQQQRAIRNQHVQQQHMAMAPQQPFRLPGGMAVGGGGNGGGPNQQSQQQNAPAPAGGGVINYNRDGGLSPTSNQLARWFSPELLAQASAGKLPSLNIGQAMSLEEFERNIQHSSTTVHN</sequence>
<feature type="compositionally biased region" description="Gly residues" evidence="3">
    <location>
        <begin position="114"/>
        <end position="125"/>
    </location>
</feature>
<reference evidence="5" key="1">
    <citation type="journal article" date="2014" name="Genome Biol.">
        <title>Genome analysis of a major urban malaria vector mosquito, Anopheles stephensi.</title>
        <authorList>
            <person name="Jiang X."/>
            <person name="Peery A."/>
            <person name="Hall A.B."/>
            <person name="Sharma A."/>
            <person name="Chen X.G."/>
            <person name="Waterhouse R.M."/>
            <person name="Komissarov A."/>
            <person name="Riehle M.M."/>
            <person name="Shouche Y."/>
            <person name="Sharakhova M.V."/>
            <person name="Lawson D."/>
            <person name="Pakpour N."/>
            <person name="Arensburger P."/>
            <person name="Davidson V.L."/>
            <person name="Eiglmeier K."/>
            <person name="Emrich S."/>
            <person name="George P."/>
            <person name="Kennedy R.C."/>
            <person name="Mane S.P."/>
            <person name="Maslen G."/>
            <person name="Oringanje C."/>
            <person name="Qi Y."/>
            <person name="Settlage R."/>
            <person name="Tojo M."/>
            <person name="Tubio J.M."/>
            <person name="Unger M.F."/>
            <person name="Wang B."/>
            <person name="Vernick K.D."/>
            <person name="Ribeiro J.M."/>
            <person name="James A.A."/>
            <person name="Michel K."/>
            <person name="Riehle M.A."/>
            <person name="Luckhart S."/>
            <person name="Sharakhov I.V."/>
            <person name="Tu Z."/>
        </authorList>
    </citation>
    <scope>NUCLEOTIDE SEQUENCE [LARGE SCALE GENOMIC DNA]</scope>
    <source>
        <strain evidence="5">Indian</strain>
    </source>
</reference>
<dbReference type="GO" id="GO:0003729">
    <property type="term" value="F:mRNA binding"/>
    <property type="evidence" value="ECO:0007669"/>
    <property type="project" value="TreeGrafter"/>
</dbReference>
<comment type="subcellular location">
    <subcellularLocation>
        <location evidence="1">Cytoplasm</location>
    </subcellularLocation>
</comment>
<organism evidence="4 5">
    <name type="scientific">Anopheles stephensi</name>
    <name type="common">Indo-Pakistan malaria mosquito</name>
    <dbReference type="NCBI Taxonomy" id="30069"/>
    <lineage>
        <taxon>Eukaryota</taxon>
        <taxon>Metazoa</taxon>
        <taxon>Ecdysozoa</taxon>
        <taxon>Arthropoda</taxon>
        <taxon>Hexapoda</taxon>
        <taxon>Insecta</taxon>
        <taxon>Pterygota</taxon>
        <taxon>Neoptera</taxon>
        <taxon>Endopterygota</taxon>
        <taxon>Diptera</taxon>
        <taxon>Nematocera</taxon>
        <taxon>Culicoidea</taxon>
        <taxon>Culicidae</taxon>
        <taxon>Anophelinae</taxon>
        <taxon>Anopheles</taxon>
    </lineage>
</organism>
<dbReference type="GO" id="GO:0036464">
    <property type="term" value="C:cytoplasmic ribonucleoprotein granule"/>
    <property type="evidence" value="ECO:0007669"/>
    <property type="project" value="UniProtKB-ARBA"/>
</dbReference>
<dbReference type="PANTHER" id="PTHR12269:SF1">
    <property type="entry name" value="EUKARYOTIC TRANSLATION INITIATION FACTOR 4E TRANSPORTER"/>
    <property type="match status" value="1"/>
</dbReference>